<evidence type="ECO:0000256" key="7">
    <source>
        <dbReference type="ARBA" id="ARBA00039022"/>
    </source>
</evidence>
<evidence type="ECO:0000313" key="14">
    <source>
        <dbReference type="Proteomes" id="UP000271708"/>
    </source>
</evidence>
<dbReference type="Pfam" id="PF00535">
    <property type="entry name" value="Glycos_transf_2"/>
    <property type="match status" value="1"/>
</dbReference>
<evidence type="ECO:0000256" key="10">
    <source>
        <dbReference type="ARBA" id="ARBA00048997"/>
    </source>
</evidence>
<feature type="compositionally biased region" description="Low complexity" evidence="11">
    <location>
        <begin position="303"/>
        <end position="315"/>
    </location>
</feature>
<dbReference type="AlphaFoldDB" id="A0A650GDM1"/>
<evidence type="ECO:0000256" key="1">
    <source>
        <dbReference type="ARBA" id="ARBA00001936"/>
    </source>
</evidence>
<comment type="catalytic activity">
    <reaction evidence="10">
        <text>an NDP-alpha-D-glucose + (2R)-3-phosphoglycerate = (2R)-2-O-(alpha-D-glucopyranosyl)-3-phospho-glycerate + a ribonucleoside 5'-diphosphate + H(+)</text>
        <dbReference type="Rhea" id="RHEA:47244"/>
        <dbReference type="ChEBI" id="CHEBI:15378"/>
        <dbReference type="ChEBI" id="CHEBI:57930"/>
        <dbReference type="ChEBI" id="CHEBI:58272"/>
        <dbReference type="ChEBI" id="CHEBI:62600"/>
        <dbReference type="ChEBI" id="CHEBI:76533"/>
        <dbReference type="EC" id="2.4.1.266"/>
    </reaction>
    <physiologicalReaction direction="left-to-right" evidence="10">
        <dbReference type="Rhea" id="RHEA:47245"/>
    </physiologicalReaction>
</comment>
<organism evidence="13 14">
    <name type="scientific">Janibacter melonis</name>
    <dbReference type="NCBI Taxonomy" id="262209"/>
    <lineage>
        <taxon>Bacteria</taxon>
        <taxon>Bacillati</taxon>
        <taxon>Actinomycetota</taxon>
        <taxon>Actinomycetes</taxon>
        <taxon>Micrococcales</taxon>
        <taxon>Intrasporangiaceae</taxon>
        <taxon>Janibacter</taxon>
    </lineage>
</organism>
<evidence type="ECO:0000256" key="3">
    <source>
        <dbReference type="ARBA" id="ARBA00006739"/>
    </source>
</evidence>
<evidence type="ECO:0000313" key="13">
    <source>
        <dbReference type="EMBL" id="QGX08518.1"/>
    </source>
</evidence>
<evidence type="ECO:0000259" key="12">
    <source>
        <dbReference type="Pfam" id="PF00535"/>
    </source>
</evidence>
<dbReference type="InterPro" id="IPR001173">
    <property type="entry name" value="Glyco_trans_2-like"/>
</dbReference>
<accession>A0A650GDM1</accession>
<dbReference type="InterPro" id="IPR029044">
    <property type="entry name" value="Nucleotide-diphossugar_trans"/>
</dbReference>
<name>A0A650GDM1_9MICO</name>
<evidence type="ECO:0000256" key="5">
    <source>
        <dbReference type="ARBA" id="ARBA00022679"/>
    </source>
</evidence>
<dbReference type="EC" id="2.4.1.266" evidence="7"/>
<keyword evidence="5 13" id="KW-0808">Transferase</keyword>
<dbReference type="Gene3D" id="3.90.550.10">
    <property type="entry name" value="Spore Coat Polysaccharide Biosynthesis Protein SpsA, Chain A"/>
    <property type="match status" value="1"/>
</dbReference>
<dbReference type="Proteomes" id="UP000271708">
    <property type="component" value="Chromosome"/>
</dbReference>
<comment type="catalytic activity">
    <reaction evidence="9">
        <text>(2R)-3-phosphoglycerate + UDP-alpha-D-glucose = (2R)-2-O-(alpha-D-glucopyranosyl)-3-phospho-glycerate + UDP + H(+)</text>
        <dbReference type="Rhea" id="RHEA:31319"/>
        <dbReference type="ChEBI" id="CHEBI:15378"/>
        <dbReference type="ChEBI" id="CHEBI:58223"/>
        <dbReference type="ChEBI" id="CHEBI:58272"/>
        <dbReference type="ChEBI" id="CHEBI:58885"/>
        <dbReference type="ChEBI" id="CHEBI:62600"/>
        <dbReference type="EC" id="2.4.1.266"/>
    </reaction>
    <physiologicalReaction direction="left-to-right" evidence="9">
        <dbReference type="Rhea" id="RHEA:31320"/>
    </physiologicalReaction>
</comment>
<sequence length="325" mass="34421">MRAETLAWLGARSSSHEDWPLADLVARKVAGGTRVSVVVPAKDEAATVADVVGGIRAELVERAARDHGHPLVDELIVVDSDSRDGTAEIARAAGAVVHASAAIRPDLGTHPGKGEALWKSLFVTSGDLLVFVDADLRLWGTHFVTGLLGPLLAHPQTQLVKGYYDRVLDREGEAASTQGGRVTELVARPLLDLWWPELAGVIQPLAGEWAARRELMSSLAVPTGYGVEIATLLDTYARYGLDAIAQVDLGVRAHEHQQDHDLAVMAAELLAVARSRCDGDAGAPRAAVLQQHTRAEGWRERPVPLAARPPAADVPGATPGGGGPR</sequence>
<evidence type="ECO:0000256" key="6">
    <source>
        <dbReference type="ARBA" id="ARBA00022842"/>
    </source>
</evidence>
<dbReference type="RefSeq" id="WP_123093520.1">
    <property type="nucleotide sequence ID" value="NZ_CP044548.2"/>
</dbReference>
<reference evidence="13 14" key="1">
    <citation type="submission" date="2019-09" db="EMBL/GenBank/DDBJ databases">
        <title>Complete Genome Sequence of Janibacter melonis M714 with both human health impact and industrial applications.</title>
        <authorList>
            <person name="Jin M."/>
            <person name="Zhao Q.R."/>
        </authorList>
    </citation>
    <scope>NUCLEOTIDE SEQUENCE [LARGE SCALE GENOMIC DNA]</scope>
    <source>
        <strain evidence="13 14">M714</strain>
    </source>
</reference>
<protein>
    <recommendedName>
        <fullName evidence="8">Glucosyl-3-phosphoglycerate synthase</fullName>
        <ecNumber evidence="7">2.4.1.266</ecNumber>
    </recommendedName>
</protein>
<feature type="compositionally biased region" description="Basic and acidic residues" evidence="11">
    <location>
        <begin position="293"/>
        <end position="302"/>
    </location>
</feature>
<dbReference type="NCBIfam" id="NF010496">
    <property type="entry name" value="PRK13915.1"/>
    <property type="match status" value="1"/>
</dbReference>
<dbReference type="GeneID" id="59162155"/>
<comment type="cofactor">
    <cofactor evidence="2">
        <name>Mg(2+)</name>
        <dbReference type="ChEBI" id="CHEBI:18420"/>
    </cofactor>
</comment>
<comment type="similarity">
    <text evidence="3">Belongs to the glycosyltransferase 2 family.</text>
</comment>
<dbReference type="PANTHER" id="PTHR48090">
    <property type="entry name" value="UNDECAPRENYL-PHOSPHATE 4-DEOXY-4-FORMAMIDO-L-ARABINOSE TRANSFERASE-RELATED"/>
    <property type="match status" value="1"/>
</dbReference>
<dbReference type="EMBL" id="CP044548">
    <property type="protein sequence ID" value="QGX08518.1"/>
    <property type="molecule type" value="Genomic_DNA"/>
</dbReference>
<dbReference type="PANTHER" id="PTHR48090:SF10">
    <property type="entry name" value="GLUCOSYL-3-PHOSPHOGLYCERATE SYNTHASE"/>
    <property type="match status" value="1"/>
</dbReference>
<dbReference type="KEGG" id="jme:EEW87_013290"/>
<evidence type="ECO:0000256" key="11">
    <source>
        <dbReference type="SAM" id="MobiDB-lite"/>
    </source>
</evidence>
<feature type="region of interest" description="Disordered" evidence="11">
    <location>
        <begin position="292"/>
        <end position="325"/>
    </location>
</feature>
<dbReference type="GO" id="GO:0016757">
    <property type="term" value="F:glycosyltransferase activity"/>
    <property type="evidence" value="ECO:0007669"/>
    <property type="project" value="UniProtKB-KW"/>
</dbReference>
<evidence type="ECO:0000256" key="2">
    <source>
        <dbReference type="ARBA" id="ARBA00001946"/>
    </source>
</evidence>
<comment type="cofactor">
    <cofactor evidence="1">
        <name>Mn(2+)</name>
        <dbReference type="ChEBI" id="CHEBI:29035"/>
    </cofactor>
</comment>
<proteinExistence type="inferred from homology"/>
<evidence type="ECO:0000256" key="8">
    <source>
        <dbReference type="ARBA" id="ARBA00040894"/>
    </source>
</evidence>
<evidence type="ECO:0000256" key="4">
    <source>
        <dbReference type="ARBA" id="ARBA00022676"/>
    </source>
</evidence>
<dbReference type="InterPro" id="IPR050256">
    <property type="entry name" value="Glycosyltransferase_2"/>
</dbReference>
<keyword evidence="4 13" id="KW-0328">Glycosyltransferase</keyword>
<evidence type="ECO:0000256" key="9">
    <source>
        <dbReference type="ARBA" id="ARBA00048689"/>
    </source>
</evidence>
<dbReference type="SUPFAM" id="SSF53448">
    <property type="entry name" value="Nucleotide-diphospho-sugar transferases"/>
    <property type="match status" value="1"/>
</dbReference>
<keyword evidence="6" id="KW-0460">Magnesium</keyword>
<gene>
    <name evidence="13" type="ORF">EEW87_013290</name>
</gene>
<feature type="domain" description="Glycosyltransferase 2-like" evidence="12">
    <location>
        <begin position="36"/>
        <end position="137"/>
    </location>
</feature>